<reference evidence="1 2" key="1">
    <citation type="journal article" date="2024" name="Front Chem Biol">
        <title>Unveiling the potential of Daldinia eschscholtzii MFLUCC 19-0629 through bioactivity and bioinformatics studies for enhanced sustainable agriculture production.</title>
        <authorList>
            <person name="Brooks S."/>
            <person name="Weaver J.A."/>
            <person name="Klomchit A."/>
            <person name="Alharthi S.A."/>
            <person name="Onlamun T."/>
            <person name="Nurani R."/>
            <person name="Vong T.K."/>
            <person name="Alberti F."/>
            <person name="Greco C."/>
        </authorList>
    </citation>
    <scope>NUCLEOTIDE SEQUENCE [LARGE SCALE GENOMIC DNA]</scope>
    <source>
        <strain evidence="1">MFLUCC 19-0629</strain>
    </source>
</reference>
<gene>
    <name evidence="1" type="ORF">Daesc_005935</name>
</gene>
<dbReference type="AlphaFoldDB" id="A0AAX6MLU0"/>
<keyword evidence="2" id="KW-1185">Reference proteome</keyword>
<evidence type="ECO:0000313" key="2">
    <source>
        <dbReference type="Proteomes" id="UP001369815"/>
    </source>
</evidence>
<name>A0AAX6MLU0_9PEZI</name>
<comment type="caution">
    <text evidence="1">The sequence shown here is derived from an EMBL/GenBank/DDBJ whole genome shotgun (WGS) entry which is preliminary data.</text>
</comment>
<proteinExistence type="predicted"/>
<evidence type="ECO:0000313" key="1">
    <source>
        <dbReference type="EMBL" id="KAK6953630.1"/>
    </source>
</evidence>
<protein>
    <submittedName>
        <fullName evidence="1">Uncharacterized protein</fullName>
    </submittedName>
</protein>
<dbReference type="Proteomes" id="UP001369815">
    <property type="component" value="Unassembled WGS sequence"/>
</dbReference>
<accession>A0AAX6MLU0</accession>
<dbReference type="EMBL" id="JBANMG010000005">
    <property type="protein sequence ID" value="KAK6953630.1"/>
    <property type="molecule type" value="Genomic_DNA"/>
</dbReference>
<organism evidence="1 2">
    <name type="scientific">Daldinia eschscholtzii</name>
    <dbReference type="NCBI Taxonomy" id="292717"/>
    <lineage>
        <taxon>Eukaryota</taxon>
        <taxon>Fungi</taxon>
        <taxon>Dikarya</taxon>
        <taxon>Ascomycota</taxon>
        <taxon>Pezizomycotina</taxon>
        <taxon>Sordariomycetes</taxon>
        <taxon>Xylariomycetidae</taxon>
        <taxon>Xylariales</taxon>
        <taxon>Hypoxylaceae</taxon>
        <taxon>Daldinia</taxon>
    </lineage>
</organism>
<sequence>MYSHDRTIQAVLRFYQEITRHPYLDDDALIIPPATGWSSINVQGKTETVLELLRHLPYLCPSNAYERLLIYWETVPICYTDGQSHDEIYSLPAHCVYLTSSVDREGTSLILDTHSSTITEYCHTGSYITVSEEEYDALPEADKWKAHRTTPITEFMDAWTRRYEKLVWMLVPNPISQPTTGRFYSRADTSAEEDELVKEEQLRPWRVEDDTNHPDFENELDNAQDDARNSMKKHVTDVYNTYLRHGWPNHFDKYSCRNDMLQLEMIKDAEDRRKMEEMNPDAELFD</sequence>